<comment type="subcellular location">
    <subcellularLocation>
        <location evidence="1">Nucleus</location>
    </subcellularLocation>
</comment>
<dbReference type="InterPro" id="IPR001163">
    <property type="entry name" value="Sm_dom_euk/arc"/>
</dbReference>
<comment type="similarity">
    <text evidence="2">Belongs to the snRNP Sm proteins family.</text>
</comment>
<evidence type="ECO:0000313" key="11">
    <source>
        <dbReference type="Proteomes" id="UP000002729"/>
    </source>
</evidence>
<dbReference type="GO" id="GO:0071013">
    <property type="term" value="C:catalytic step 2 spliceosome"/>
    <property type="evidence" value="ECO:0007669"/>
    <property type="project" value="TreeGrafter"/>
</dbReference>
<protein>
    <recommendedName>
        <fullName evidence="9">Sm domain-containing protein</fullName>
    </recommendedName>
</protein>
<proteinExistence type="inferred from homology"/>
<dbReference type="InterPro" id="IPR010920">
    <property type="entry name" value="LSM_dom_sf"/>
</dbReference>
<dbReference type="GO" id="GO:0000398">
    <property type="term" value="P:mRNA splicing, via spliceosome"/>
    <property type="evidence" value="ECO:0007669"/>
    <property type="project" value="TreeGrafter"/>
</dbReference>
<dbReference type="FunFam" id="2.30.30.100:FF:000053">
    <property type="entry name" value="U6 snRNA-associated Sm-like protein LSm2"/>
    <property type="match status" value="1"/>
</dbReference>
<dbReference type="PANTHER" id="PTHR13829">
    <property type="entry name" value="SNRNP CORE PROTEIN FAMILY MEMBER"/>
    <property type="match status" value="1"/>
</dbReference>
<dbReference type="GO" id="GO:1990726">
    <property type="term" value="C:Lsm1-7-Pat1 complex"/>
    <property type="evidence" value="ECO:0007669"/>
    <property type="project" value="TreeGrafter"/>
</dbReference>
<sequence>AMFKTLVGKEIAVELKNDVALTGTLHSIDQYLNIKLLNTKVVDAARHPQLVAVTSVFVRGSVVRYIQIPAADVDTELLQDACRKAAAAKAA</sequence>
<keyword evidence="8" id="KW-0687">Ribonucleoprotein</keyword>
<reference evidence="10 11" key="1">
    <citation type="journal article" date="2011" name="Proc. Natl. Acad. Sci. U.S.A.">
        <title>Niche of harmful alga Aureococcus anophagefferens revealed through ecogenomics.</title>
        <authorList>
            <person name="Gobler C.J."/>
            <person name="Berry D.L."/>
            <person name="Dyhrman S.T."/>
            <person name="Wilhelm S.W."/>
            <person name="Salamov A."/>
            <person name="Lobanov A.V."/>
            <person name="Zhang Y."/>
            <person name="Collier J.L."/>
            <person name="Wurch L.L."/>
            <person name="Kustka A.B."/>
            <person name="Dill B.D."/>
            <person name="Shah M."/>
            <person name="VerBerkmoes N.C."/>
            <person name="Kuo A."/>
            <person name="Terry A."/>
            <person name="Pangilinan J."/>
            <person name="Lindquist E.A."/>
            <person name="Lucas S."/>
            <person name="Paulsen I.T."/>
            <person name="Hattenrath-Lehmann T.K."/>
            <person name="Talmage S.C."/>
            <person name="Walker E.A."/>
            <person name="Koch F."/>
            <person name="Burson A.M."/>
            <person name="Marcoval M.A."/>
            <person name="Tang Y.Z."/>
            <person name="Lecleir G.R."/>
            <person name="Coyne K.J."/>
            <person name="Berg G.M."/>
            <person name="Bertrand E.M."/>
            <person name="Saito M.A."/>
            <person name="Gladyshev V.N."/>
            <person name="Grigoriev I.V."/>
        </authorList>
    </citation>
    <scope>NUCLEOTIDE SEQUENCE [LARGE SCALE GENOMIC DNA]</scope>
    <source>
        <strain evidence="11">CCMP 1984</strain>
    </source>
</reference>
<evidence type="ECO:0000256" key="8">
    <source>
        <dbReference type="ARBA" id="ARBA00023274"/>
    </source>
</evidence>
<dbReference type="KEGG" id="aaf:AURANDRAFT_33162"/>
<dbReference type="GO" id="GO:0046540">
    <property type="term" value="C:U4/U6 x U5 tri-snRNP complex"/>
    <property type="evidence" value="ECO:0007669"/>
    <property type="project" value="TreeGrafter"/>
</dbReference>
<dbReference type="eggNOG" id="KOG3448">
    <property type="taxonomic scope" value="Eukaryota"/>
</dbReference>
<dbReference type="FunCoup" id="F0YLK9">
    <property type="interactions" value="561"/>
</dbReference>
<dbReference type="GO" id="GO:0000932">
    <property type="term" value="C:P-body"/>
    <property type="evidence" value="ECO:0007669"/>
    <property type="project" value="TreeGrafter"/>
</dbReference>
<dbReference type="AlphaFoldDB" id="F0YLK9"/>
<feature type="non-terminal residue" evidence="10">
    <location>
        <position position="1"/>
    </location>
</feature>
<dbReference type="Pfam" id="PF01423">
    <property type="entry name" value="LSM"/>
    <property type="match status" value="1"/>
</dbReference>
<dbReference type="OrthoDB" id="10256176at2759"/>
<keyword evidence="3" id="KW-0507">mRNA processing</keyword>
<dbReference type="GO" id="GO:0003723">
    <property type="term" value="F:RNA binding"/>
    <property type="evidence" value="ECO:0007669"/>
    <property type="project" value="UniProtKB-KW"/>
</dbReference>
<keyword evidence="11" id="KW-1185">Reference proteome</keyword>
<dbReference type="InterPro" id="IPR047575">
    <property type="entry name" value="Sm"/>
</dbReference>
<dbReference type="InParanoid" id="F0YLK9"/>
<dbReference type="RefSeq" id="XP_009041273.1">
    <property type="nucleotide sequence ID" value="XM_009043025.1"/>
</dbReference>
<dbReference type="SUPFAM" id="SSF50182">
    <property type="entry name" value="Sm-like ribonucleoproteins"/>
    <property type="match status" value="1"/>
</dbReference>
<evidence type="ECO:0000256" key="1">
    <source>
        <dbReference type="ARBA" id="ARBA00004123"/>
    </source>
</evidence>
<dbReference type="GO" id="GO:0071011">
    <property type="term" value="C:precatalytic spliceosome"/>
    <property type="evidence" value="ECO:0007669"/>
    <property type="project" value="TreeGrafter"/>
</dbReference>
<dbReference type="InterPro" id="IPR016654">
    <property type="entry name" value="U6_snRNA_Lsm2"/>
</dbReference>
<organism evidence="11">
    <name type="scientific">Aureococcus anophagefferens</name>
    <name type="common">Harmful bloom alga</name>
    <dbReference type="NCBI Taxonomy" id="44056"/>
    <lineage>
        <taxon>Eukaryota</taxon>
        <taxon>Sar</taxon>
        <taxon>Stramenopiles</taxon>
        <taxon>Ochrophyta</taxon>
        <taxon>Pelagophyceae</taxon>
        <taxon>Pelagomonadales</taxon>
        <taxon>Pelagomonadaceae</taxon>
        <taxon>Aureococcus</taxon>
    </lineage>
</organism>
<dbReference type="EMBL" id="GL833157">
    <property type="protein sequence ID" value="EGB03995.1"/>
    <property type="molecule type" value="Genomic_DNA"/>
</dbReference>
<dbReference type="Gene3D" id="2.30.30.100">
    <property type="match status" value="1"/>
</dbReference>
<evidence type="ECO:0000259" key="9">
    <source>
        <dbReference type="PROSITE" id="PS52002"/>
    </source>
</evidence>
<dbReference type="PROSITE" id="PS52002">
    <property type="entry name" value="SM"/>
    <property type="match status" value="1"/>
</dbReference>
<evidence type="ECO:0000256" key="4">
    <source>
        <dbReference type="ARBA" id="ARBA00022728"/>
    </source>
</evidence>
<name>F0YLK9_AURAN</name>
<dbReference type="PANTHER" id="PTHR13829:SF2">
    <property type="entry name" value="U6 SNRNA-ASSOCIATED SM-LIKE PROTEIN LSM2"/>
    <property type="match status" value="1"/>
</dbReference>
<evidence type="ECO:0000256" key="2">
    <source>
        <dbReference type="ARBA" id="ARBA00006850"/>
    </source>
</evidence>
<gene>
    <name evidence="10" type="ORF">AURANDRAFT_33162</name>
</gene>
<dbReference type="CDD" id="cd01725">
    <property type="entry name" value="LSm2"/>
    <property type="match status" value="1"/>
</dbReference>
<dbReference type="GO" id="GO:0005688">
    <property type="term" value="C:U6 snRNP"/>
    <property type="evidence" value="ECO:0007669"/>
    <property type="project" value="TreeGrafter"/>
</dbReference>
<keyword evidence="6" id="KW-0508">mRNA splicing</keyword>
<evidence type="ECO:0000256" key="3">
    <source>
        <dbReference type="ARBA" id="ARBA00022664"/>
    </source>
</evidence>
<dbReference type="GeneID" id="20221260"/>
<dbReference type="OMA" id="WIDEEYV"/>
<dbReference type="Proteomes" id="UP000002729">
    <property type="component" value="Unassembled WGS sequence"/>
</dbReference>
<evidence type="ECO:0000256" key="6">
    <source>
        <dbReference type="ARBA" id="ARBA00023187"/>
    </source>
</evidence>
<evidence type="ECO:0000256" key="7">
    <source>
        <dbReference type="ARBA" id="ARBA00023242"/>
    </source>
</evidence>
<dbReference type="SMART" id="SM00651">
    <property type="entry name" value="Sm"/>
    <property type="match status" value="1"/>
</dbReference>
<evidence type="ECO:0000313" key="10">
    <source>
        <dbReference type="EMBL" id="EGB03995.1"/>
    </source>
</evidence>
<keyword evidence="4" id="KW-0747">Spliceosome</keyword>
<evidence type="ECO:0000256" key="5">
    <source>
        <dbReference type="ARBA" id="ARBA00022884"/>
    </source>
</evidence>
<accession>F0YLK9</accession>
<keyword evidence="7" id="KW-0539">Nucleus</keyword>
<keyword evidence="5" id="KW-0694">RNA-binding</keyword>
<feature type="domain" description="Sm" evidence="9">
    <location>
        <begin position="1"/>
        <end position="72"/>
    </location>
</feature>